<evidence type="ECO:0000313" key="3">
    <source>
        <dbReference type="Proteomes" id="UP000239047"/>
    </source>
</evidence>
<comment type="caution">
    <text evidence="2">The sequence shown here is derived from an EMBL/GenBank/DDBJ whole genome shotgun (WGS) entry which is preliminary data.</text>
</comment>
<reference evidence="2 3" key="1">
    <citation type="submission" date="2018-02" db="EMBL/GenBank/DDBJ databases">
        <title>Jeotgalibacillus proteolyticum sp. nov. a protease producing bacterium isolated from ocean sediments of Laizhou Bay.</title>
        <authorList>
            <person name="Li Y."/>
        </authorList>
    </citation>
    <scope>NUCLEOTIDE SEQUENCE [LARGE SCALE GENOMIC DNA]</scope>
    <source>
        <strain evidence="2 3">22-7</strain>
    </source>
</reference>
<organism evidence="2 3">
    <name type="scientific">Jeotgalibacillus proteolyticus</name>
    <dbReference type="NCBI Taxonomy" id="2082395"/>
    <lineage>
        <taxon>Bacteria</taxon>
        <taxon>Bacillati</taxon>
        <taxon>Bacillota</taxon>
        <taxon>Bacilli</taxon>
        <taxon>Bacillales</taxon>
        <taxon>Caryophanaceae</taxon>
        <taxon>Jeotgalibacillus</taxon>
    </lineage>
</organism>
<evidence type="ECO:0000259" key="1">
    <source>
        <dbReference type="SMART" id="SM00871"/>
    </source>
</evidence>
<sequence>MNTPQVVKENELIIVGYRVLCEGDEYSLEIPKAAKSLKMNLEKISNAVSPPQQIGAFMVEENSPDEDGYWLGVRVSDSSFVPEGMETKTIPEQTYAVTLHKGSNLVIRETYEKLHRWIEDKGYIRLKNSWHLERYLNWGDPDDLEVELLETIQPQDQ</sequence>
<accession>A0A2S5GCG8</accession>
<dbReference type="EMBL" id="PREZ01000003">
    <property type="protein sequence ID" value="PPA70700.1"/>
    <property type="molecule type" value="Genomic_DNA"/>
</dbReference>
<dbReference type="SUPFAM" id="SSF55136">
    <property type="entry name" value="Probable bacterial effector-binding domain"/>
    <property type="match status" value="1"/>
</dbReference>
<proteinExistence type="predicted"/>
<protein>
    <submittedName>
        <fullName evidence="2">AraC family transcriptional regulator</fullName>
    </submittedName>
</protein>
<evidence type="ECO:0000313" key="2">
    <source>
        <dbReference type="EMBL" id="PPA70700.1"/>
    </source>
</evidence>
<dbReference type="Proteomes" id="UP000239047">
    <property type="component" value="Unassembled WGS sequence"/>
</dbReference>
<gene>
    <name evidence="2" type="ORF">C4B60_07845</name>
</gene>
<dbReference type="OrthoDB" id="2593454at2"/>
<feature type="domain" description="AraC effector-binding" evidence="1">
    <location>
        <begin position="2"/>
        <end position="153"/>
    </location>
</feature>
<dbReference type="InterPro" id="IPR011256">
    <property type="entry name" value="Reg_factor_effector_dom_sf"/>
</dbReference>
<dbReference type="InterPro" id="IPR010499">
    <property type="entry name" value="AraC_E-bd"/>
</dbReference>
<dbReference type="SMART" id="SM00871">
    <property type="entry name" value="AraC_E_bind"/>
    <property type="match status" value="1"/>
</dbReference>
<keyword evidence="3" id="KW-1185">Reference proteome</keyword>
<name>A0A2S5GCG8_9BACL</name>
<dbReference type="Gene3D" id="3.20.80.10">
    <property type="entry name" value="Regulatory factor, effector binding domain"/>
    <property type="match status" value="1"/>
</dbReference>
<dbReference type="RefSeq" id="WP_104057450.1">
    <property type="nucleotide sequence ID" value="NZ_PREZ01000003.1"/>
</dbReference>
<dbReference type="InterPro" id="IPR029442">
    <property type="entry name" value="GyrI-like"/>
</dbReference>
<dbReference type="AlphaFoldDB" id="A0A2S5GCG8"/>
<dbReference type="Pfam" id="PF06445">
    <property type="entry name" value="GyrI-like"/>
    <property type="match status" value="1"/>
</dbReference>